<dbReference type="KEGG" id="ome:OLMES_2447"/>
<feature type="domain" description="Xaa-Pro dipeptidyl-peptidase C-terminal" evidence="2">
    <location>
        <begin position="370"/>
        <end position="631"/>
    </location>
</feature>
<dbReference type="Pfam" id="PF08530">
    <property type="entry name" value="PepX_C"/>
    <property type="match status" value="1"/>
</dbReference>
<evidence type="ECO:0000313" key="4">
    <source>
        <dbReference type="Proteomes" id="UP000196027"/>
    </source>
</evidence>
<evidence type="ECO:0000313" key="3">
    <source>
        <dbReference type="EMBL" id="ARU56508.1"/>
    </source>
</evidence>
<dbReference type="GO" id="GO:0008239">
    <property type="term" value="F:dipeptidyl-peptidase activity"/>
    <property type="evidence" value="ECO:0007669"/>
    <property type="project" value="InterPro"/>
</dbReference>
<proteinExistence type="predicted"/>
<dbReference type="SMART" id="SM00939">
    <property type="entry name" value="PepX_C"/>
    <property type="match status" value="1"/>
</dbReference>
<sequence>MHESIKIKSILIAATMAIMPFKAVSDPSTSWTTSGTRDSMAEQSTTIMSPATKWQDYDREEIYPDTVMTREYVTMSDGTTLAAYITLPADENGVAVEGEFPTLLIISDYNTELGNLLPPELGTFMGAADPYMVKRGYASITFDGRGTGNSEGTWDAWGSSQGDYEQIINWVVDQPWTNGKIGLRGVSDLAINALFAAETGHPAIKAVFALEPIGDAYRDTAFTGGNGNIFFLSWWFTLTTMMNTLNLDLFTNFEEAAPLVQDHLADAFFEFQLPMLIKGLTGDKEIKYDGPFWETRSPIKRIDEINAPTFLVGAVHDLFQRGVPAMYEQLKGRVTTKMVILPGTHIEGAFMTTGLMPVPEGLPAFNHIELQWFDQYLMGMDTGAEDMPQTTQYMIGLEEMAVTTDWPAPEAEAERLYLHRNGKLKTNRQSFFSSPRSLFDVWFAGGCSQSASQWSLGILGFIPLPCFENNNTAALFNLLYETPEFKSDYVINGPIQANIWVSTTNFAGTLSVRVDDMDPNGKATPISNGLINLKARKVDSSRSRELEGIRIQPWHAFVEESEQPVYPGNIMKVELEIFPTSAVLKAGHKLRVAVGPSNLPQGIAPGFDGFLQTFPGIMTVYSDYRHPSHIVVPTVPMDSFTLLSE</sequence>
<name>A0A1Y0I7N9_9GAMM</name>
<evidence type="ECO:0000256" key="1">
    <source>
        <dbReference type="ARBA" id="ARBA00022801"/>
    </source>
</evidence>
<dbReference type="SUPFAM" id="SSF49785">
    <property type="entry name" value="Galactose-binding domain-like"/>
    <property type="match status" value="1"/>
</dbReference>
<dbReference type="Gene3D" id="3.40.50.1820">
    <property type="entry name" value="alpha/beta hydrolase"/>
    <property type="match status" value="1"/>
</dbReference>
<dbReference type="PANTHER" id="PTHR43056:SF10">
    <property type="entry name" value="COCE_NOND FAMILY, PUTATIVE (AFU_ORTHOLOGUE AFUA_7G00600)-RELATED"/>
    <property type="match status" value="1"/>
</dbReference>
<dbReference type="InterPro" id="IPR013736">
    <property type="entry name" value="Xaa-Pro_dipept_C"/>
</dbReference>
<dbReference type="InterPro" id="IPR050585">
    <property type="entry name" value="Xaa-Pro_dipeptidyl-ppase/CocE"/>
</dbReference>
<organism evidence="3 4">
    <name type="scientific">Oleiphilus messinensis</name>
    <dbReference type="NCBI Taxonomy" id="141451"/>
    <lineage>
        <taxon>Bacteria</taxon>
        <taxon>Pseudomonadati</taxon>
        <taxon>Pseudomonadota</taxon>
        <taxon>Gammaproteobacteria</taxon>
        <taxon>Oceanospirillales</taxon>
        <taxon>Oleiphilaceae</taxon>
        <taxon>Oleiphilus</taxon>
    </lineage>
</organism>
<dbReference type="InterPro" id="IPR000383">
    <property type="entry name" value="Xaa-Pro-like_dom"/>
</dbReference>
<dbReference type="SUPFAM" id="SSF53474">
    <property type="entry name" value="alpha/beta-Hydrolases"/>
    <property type="match status" value="1"/>
</dbReference>
<dbReference type="Pfam" id="PF02129">
    <property type="entry name" value="Peptidase_S15"/>
    <property type="match status" value="1"/>
</dbReference>
<keyword evidence="4" id="KW-1185">Reference proteome</keyword>
<accession>A0A1Y0I7N9</accession>
<dbReference type="Proteomes" id="UP000196027">
    <property type="component" value="Chromosome"/>
</dbReference>
<dbReference type="PANTHER" id="PTHR43056">
    <property type="entry name" value="PEPTIDASE S9 PROLYL OLIGOPEPTIDASE"/>
    <property type="match status" value="1"/>
</dbReference>
<dbReference type="AlphaFoldDB" id="A0A1Y0I7N9"/>
<evidence type="ECO:0000259" key="2">
    <source>
        <dbReference type="SMART" id="SM00939"/>
    </source>
</evidence>
<reference evidence="3 4" key="1">
    <citation type="submission" date="2017-05" db="EMBL/GenBank/DDBJ databases">
        <title>Genomic insights into alkan degradation activity of Oleiphilus messinensis.</title>
        <authorList>
            <person name="Kozyavkin S.A."/>
            <person name="Slesarev A.I."/>
            <person name="Golyshin P.N."/>
            <person name="Korzhenkov A."/>
            <person name="Golyshina O.N."/>
            <person name="Toshchakov S.V."/>
        </authorList>
    </citation>
    <scope>NUCLEOTIDE SEQUENCE [LARGE SCALE GENOMIC DNA]</scope>
    <source>
        <strain evidence="3 4">ME102</strain>
    </source>
</reference>
<dbReference type="EMBL" id="CP021425">
    <property type="protein sequence ID" value="ARU56508.1"/>
    <property type="molecule type" value="Genomic_DNA"/>
</dbReference>
<dbReference type="InterPro" id="IPR029058">
    <property type="entry name" value="AB_hydrolase_fold"/>
</dbReference>
<dbReference type="OrthoDB" id="9806163at2"/>
<protein>
    <submittedName>
        <fullName evidence="3">Peptidase S15</fullName>
    </submittedName>
</protein>
<keyword evidence="1" id="KW-0378">Hydrolase</keyword>
<dbReference type="InterPro" id="IPR008979">
    <property type="entry name" value="Galactose-bd-like_sf"/>
</dbReference>
<gene>
    <name evidence="3" type="ORF">OLMES_2447</name>
</gene>
<dbReference type="RefSeq" id="WP_157678283.1">
    <property type="nucleotide sequence ID" value="NZ_CP021425.1"/>
</dbReference>
<dbReference type="InterPro" id="IPR005674">
    <property type="entry name" value="CocE/Ser_esterase"/>
</dbReference>
<dbReference type="Gene3D" id="1.10.3020.10">
    <property type="entry name" value="alpha-amino acid ester hydrolase ( Helical cap domain)"/>
    <property type="match status" value="1"/>
</dbReference>
<dbReference type="NCBIfam" id="TIGR00976">
    <property type="entry name" value="CocE_NonD"/>
    <property type="match status" value="1"/>
</dbReference>
<dbReference type="Gene3D" id="2.60.120.260">
    <property type="entry name" value="Galactose-binding domain-like"/>
    <property type="match status" value="1"/>
</dbReference>